<reference evidence="1 2" key="1">
    <citation type="journal article" date="2019" name="Int. J. Syst. Evol. Microbiol.">
        <title>The Global Catalogue of Microorganisms (GCM) 10K type strain sequencing project: providing services to taxonomists for standard genome sequencing and annotation.</title>
        <authorList>
            <consortium name="The Broad Institute Genomics Platform"/>
            <consortium name="The Broad Institute Genome Sequencing Center for Infectious Disease"/>
            <person name="Wu L."/>
            <person name="Ma J."/>
        </authorList>
    </citation>
    <scope>NUCLEOTIDE SEQUENCE [LARGE SCALE GENOMIC DNA]</scope>
    <source>
        <strain evidence="1 2">CGMCC 1.12562</strain>
    </source>
</reference>
<evidence type="ECO:0000313" key="2">
    <source>
        <dbReference type="Proteomes" id="UP001595660"/>
    </source>
</evidence>
<dbReference type="PANTHER" id="PTHR40734:SF1">
    <property type="entry name" value="DNA-BINDING PROTEIN"/>
    <property type="match status" value="1"/>
</dbReference>
<dbReference type="Pfam" id="PF04919">
    <property type="entry name" value="DUF655"/>
    <property type="match status" value="1"/>
</dbReference>
<protein>
    <submittedName>
        <fullName evidence="1">DUF655 domain-containing protein</fullName>
    </submittedName>
</protein>
<dbReference type="InterPro" id="IPR007003">
    <property type="entry name" value="DUF655"/>
</dbReference>
<evidence type="ECO:0000313" key="1">
    <source>
        <dbReference type="EMBL" id="MFC3476848.1"/>
    </source>
</evidence>
<name>A0ABD5ND11_9EURY</name>
<organism evidence="1 2">
    <name type="scientific">Halobacterium litoreum</name>
    <dbReference type="NCBI Taxonomy" id="2039234"/>
    <lineage>
        <taxon>Archaea</taxon>
        <taxon>Methanobacteriati</taxon>
        <taxon>Methanobacteriota</taxon>
        <taxon>Stenosarchaea group</taxon>
        <taxon>Halobacteria</taxon>
        <taxon>Halobacteriales</taxon>
        <taxon>Halobacteriaceae</taxon>
        <taxon>Halobacterium</taxon>
    </lineage>
</organism>
<dbReference type="InterPro" id="IPR012340">
    <property type="entry name" value="NA-bd_OB-fold"/>
</dbReference>
<gene>
    <name evidence="1" type="ORF">ACFOKC_03830</name>
</gene>
<dbReference type="PANTHER" id="PTHR40734">
    <property type="entry name" value="TRNA-SPECIFIC ADENOSINE DEAMINASE-RELATED"/>
    <property type="match status" value="1"/>
</dbReference>
<comment type="caution">
    <text evidence="1">The sequence shown here is derived from an EMBL/GenBank/DDBJ whole genome shotgun (WGS) entry which is preliminary data.</text>
</comment>
<dbReference type="SUPFAM" id="SSF160975">
    <property type="entry name" value="AF1531-like"/>
    <property type="match status" value="1"/>
</dbReference>
<proteinExistence type="predicted"/>
<dbReference type="Gene3D" id="2.40.50.140">
    <property type="entry name" value="Nucleic acid-binding proteins"/>
    <property type="match status" value="1"/>
</dbReference>
<dbReference type="AlphaFoldDB" id="A0ABD5ND11"/>
<dbReference type="Gene3D" id="1.10.150.280">
    <property type="entry name" value="AF1531-like domain"/>
    <property type="match status" value="1"/>
</dbReference>
<dbReference type="EMBL" id="JBHRWN010000002">
    <property type="protein sequence ID" value="MFC3476848.1"/>
    <property type="molecule type" value="Genomic_DNA"/>
</dbReference>
<dbReference type="RefSeq" id="WP_232572014.1">
    <property type="nucleotide sequence ID" value="NZ_CP089466.1"/>
</dbReference>
<sequence>MSDSPSTDDEEFAVVLDYLAHGRSDGRGYGDGPLAYAVSTDDFTLYEMKLDPTADISILDRVRIRPDFAEGIERGREVDYDDLSDGARSELDYVVEDVVDEEEQRFVDFYNDAQPISLRLHQLNLLPGIGDKLRDNILEERKRHGPFESFEDIEERVDGLHNPREIIVERILDEMQEDDLKYHNFAQS</sequence>
<dbReference type="GeneID" id="69117234"/>
<accession>A0ABD5ND11</accession>
<keyword evidence="2" id="KW-1185">Reference proteome</keyword>
<dbReference type="Proteomes" id="UP001595660">
    <property type="component" value="Unassembled WGS sequence"/>
</dbReference>